<dbReference type="InterPro" id="IPR023267">
    <property type="entry name" value="RCMT"/>
</dbReference>
<feature type="binding site" evidence="7">
    <location>
        <position position="173"/>
    </location>
    <ligand>
        <name>S-adenosyl-L-methionine</name>
        <dbReference type="ChEBI" id="CHEBI:59789"/>
    </ligand>
</feature>
<feature type="active site" description="Nucleophile" evidence="7">
    <location>
        <position position="226"/>
    </location>
</feature>
<dbReference type="PANTHER" id="PTHR22807:SF30">
    <property type="entry name" value="28S RRNA (CYTOSINE(4447)-C(5))-METHYLTRANSFERASE-RELATED"/>
    <property type="match status" value="1"/>
</dbReference>
<organism evidence="9 10">
    <name type="scientific">Levilactobacillus spicheri DSM 15429</name>
    <dbReference type="NCBI Taxonomy" id="1423805"/>
    <lineage>
        <taxon>Bacteria</taxon>
        <taxon>Bacillati</taxon>
        <taxon>Bacillota</taxon>
        <taxon>Bacilli</taxon>
        <taxon>Lactobacillales</taxon>
        <taxon>Lactobacillaceae</taxon>
        <taxon>Levilactobacillus</taxon>
    </lineage>
</organism>
<dbReference type="InterPro" id="IPR027391">
    <property type="entry name" value="Nol1_Nop2_Fmu_2"/>
</dbReference>
<dbReference type="PANTHER" id="PTHR22807">
    <property type="entry name" value="NOP2 YEAST -RELATED NOL1/NOP2/FMU SUN DOMAIN-CONTAINING"/>
    <property type="match status" value="1"/>
</dbReference>
<feature type="binding site" evidence="7">
    <location>
        <begin position="104"/>
        <end position="110"/>
    </location>
    <ligand>
        <name>S-adenosyl-L-methionine</name>
        <dbReference type="ChEBI" id="CHEBI:59789"/>
    </ligand>
</feature>
<dbReference type="CDD" id="cd21147">
    <property type="entry name" value="RsmF_methylt_CTD1"/>
    <property type="match status" value="1"/>
</dbReference>
<feature type="binding site" evidence="7">
    <location>
        <position position="128"/>
    </location>
    <ligand>
        <name>S-adenosyl-L-methionine</name>
        <dbReference type="ChEBI" id="CHEBI:59789"/>
    </ligand>
</feature>
<dbReference type="Pfam" id="PF13636">
    <property type="entry name" value="Methyltranf_PUA"/>
    <property type="match status" value="1"/>
</dbReference>
<dbReference type="GO" id="GO:0003723">
    <property type="term" value="F:RNA binding"/>
    <property type="evidence" value="ECO:0007669"/>
    <property type="project" value="UniProtKB-UniRule"/>
</dbReference>
<protein>
    <submittedName>
        <fullName evidence="9">tRNA and rRNA cytosine-C5-methylase</fullName>
    </submittedName>
</protein>
<dbReference type="CDD" id="cd02440">
    <property type="entry name" value="AdoMet_MTases"/>
    <property type="match status" value="1"/>
</dbReference>
<reference evidence="9 10" key="1">
    <citation type="journal article" date="2015" name="Genome Announc.">
        <title>Expanding the biotechnology potential of lactobacilli through comparative genomics of 213 strains and associated genera.</title>
        <authorList>
            <person name="Sun Z."/>
            <person name="Harris H.M."/>
            <person name="McCann A."/>
            <person name="Guo C."/>
            <person name="Argimon S."/>
            <person name="Zhang W."/>
            <person name="Yang X."/>
            <person name="Jeffery I.B."/>
            <person name="Cooney J.C."/>
            <person name="Kagawa T.F."/>
            <person name="Liu W."/>
            <person name="Song Y."/>
            <person name="Salvetti E."/>
            <person name="Wrobel A."/>
            <person name="Rasinkangas P."/>
            <person name="Parkhill J."/>
            <person name="Rea M.C."/>
            <person name="O'Sullivan O."/>
            <person name="Ritari J."/>
            <person name="Douillard F.P."/>
            <person name="Paul Ross R."/>
            <person name="Yang R."/>
            <person name="Briner A.E."/>
            <person name="Felis G.E."/>
            <person name="de Vos W.M."/>
            <person name="Barrangou R."/>
            <person name="Klaenhammer T.R."/>
            <person name="Caufield P.W."/>
            <person name="Cui Y."/>
            <person name="Zhang H."/>
            <person name="O'Toole P.W."/>
        </authorList>
    </citation>
    <scope>NUCLEOTIDE SEQUENCE [LARGE SCALE GENOMIC DNA]</scope>
    <source>
        <strain evidence="9 10">DSM 15429</strain>
    </source>
</reference>
<dbReference type="Gene3D" id="2.30.130.60">
    <property type="match status" value="1"/>
</dbReference>
<dbReference type="InterPro" id="IPR029063">
    <property type="entry name" value="SAM-dependent_MTases_sf"/>
</dbReference>
<evidence type="ECO:0000313" key="9">
    <source>
        <dbReference type="EMBL" id="KRL49726.1"/>
    </source>
</evidence>
<accession>A0A0R1R0C8</accession>
<keyword evidence="5 7" id="KW-0949">S-adenosyl-L-methionine</keyword>
<feature type="domain" description="SAM-dependent MTase RsmB/NOP-type" evidence="8">
    <location>
        <begin position="13"/>
        <end position="296"/>
    </location>
</feature>
<dbReference type="AlphaFoldDB" id="A0A0R1R0C8"/>
<sequence length="459" mass="50162">MTVKLPDDFITKYQRLLGAEAPAFLAALTEPANTAGYRVNPERQVPAKLTSAPTVPYAPWGYFGTVKGRSLVHQSGTVYSQEPSAMFVGATAAPARGERVLDLCAAPGGKTTHLASYLQGTGLLVTNEINRKRVRVLAENVERFGVANALILNDSPDTLSPVFPDFFDKVLVDAPCSGEGMFRKDPGAMDYWSLDYVDECAARQREILTEAVKMVKPGGQLIYSTCTFAPEEDEQMMAWLVKTFPDFQLVPVEKTGGVIDAKPEWADGNPDLKNAARLFPNRLQGEGHFVAKLQRATTAEGVQPHGQAHLGTALTGEQRRLWADFSRTVLGDAAPTGDLVTIKDQLFAVPANLPALKHAHVFRPGLHLGTFKKNRFEPAYALALASDPQRVTQTLAIDQDQWIAWVHGEALSLTTAPAKGWYLLTCDHQPVGFGKVVGQTVKNFFPKGLRFTVYPDDLD</sequence>
<dbReference type="Proteomes" id="UP000051835">
    <property type="component" value="Unassembled WGS sequence"/>
</dbReference>
<keyword evidence="6 7" id="KW-0694">RNA-binding</keyword>
<evidence type="ECO:0000256" key="1">
    <source>
        <dbReference type="ARBA" id="ARBA00007494"/>
    </source>
</evidence>
<dbReference type="EMBL" id="AZFC01000005">
    <property type="protein sequence ID" value="KRL49726.1"/>
    <property type="molecule type" value="Genomic_DNA"/>
</dbReference>
<dbReference type="PROSITE" id="PS51686">
    <property type="entry name" value="SAM_MT_RSMB_NOP"/>
    <property type="match status" value="1"/>
</dbReference>
<evidence type="ECO:0000256" key="5">
    <source>
        <dbReference type="ARBA" id="ARBA00022691"/>
    </source>
</evidence>
<dbReference type="PROSITE" id="PS01153">
    <property type="entry name" value="NOL1_NOP2_SUN"/>
    <property type="match status" value="1"/>
</dbReference>
<dbReference type="Pfam" id="PF01189">
    <property type="entry name" value="Methyltr_RsmB-F"/>
    <property type="match status" value="1"/>
</dbReference>
<dbReference type="Pfam" id="PF17125">
    <property type="entry name" value="Methyltr_RsmF_N"/>
    <property type="match status" value="1"/>
</dbReference>
<dbReference type="InterPro" id="IPR001678">
    <property type="entry name" value="MeTrfase_RsmB-F_NOP2_dom"/>
</dbReference>
<dbReference type="Pfam" id="PF17126">
    <property type="entry name" value="RsmF_methylt_CI"/>
    <property type="match status" value="1"/>
</dbReference>
<gene>
    <name evidence="9" type="ORF">FD37_GL002444</name>
</gene>
<keyword evidence="4 7" id="KW-0808">Transferase</keyword>
<proteinExistence type="inferred from homology"/>
<comment type="caution">
    <text evidence="9">The sequence shown here is derived from an EMBL/GenBank/DDBJ whole genome shotgun (WGS) entry which is preliminary data.</text>
</comment>
<dbReference type="InterPro" id="IPR031340">
    <property type="entry name" value="RsmF_methylt_CI"/>
</dbReference>
<dbReference type="PATRIC" id="fig|1423805.4.peg.2517"/>
<name>A0A0R1R0C8_9LACO</name>
<keyword evidence="3 7" id="KW-0489">Methyltransferase</keyword>
<dbReference type="InterPro" id="IPR018314">
    <property type="entry name" value="RsmB/NOL1/NOP2-like_CS"/>
</dbReference>
<dbReference type="Gene3D" id="3.40.50.150">
    <property type="entry name" value="Vaccinia Virus protein VP39"/>
    <property type="match status" value="1"/>
</dbReference>
<evidence type="ECO:0000256" key="3">
    <source>
        <dbReference type="ARBA" id="ARBA00022603"/>
    </source>
</evidence>
<comment type="caution">
    <text evidence="7">Lacks conserved residue(s) required for the propagation of feature annotation.</text>
</comment>
<dbReference type="InterPro" id="IPR049560">
    <property type="entry name" value="MeTrfase_RsmB-F_NOP2_cat"/>
</dbReference>
<keyword evidence="2" id="KW-0963">Cytoplasm</keyword>
<dbReference type="GO" id="GO:0001510">
    <property type="term" value="P:RNA methylation"/>
    <property type="evidence" value="ECO:0007669"/>
    <property type="project" value="InterPro"/>
</dbReference>
<evidence type="ECO:0000256" key="4">
    <source>
        <dbReference type="ARBA" id="ARBA00022679"/>
    </source>
</evidence>
<evidence type="ECO:0000259" key="8">
    <source>
        <dbReference type="PROSITE" id="PS51686"/>
    </source>
</evidence>
<evidence type="ECO:0000256" key="2">
    <source>
        <dbReference type="ARBA" id="ARBA00022490"/>
    </source>
</evidence>
<comment type="similarity">
    <text evidence="1 7">Belongs to the class I-like SAM-binding methyltransferase superfamily. RsmB/NOP family.</text>
</comment>
<dbReference type="InterPro" id="IPR031341">
    <property type="entry name" value="Methyltr_RsmF_N"/>
</dbReference>
<evidence type="ECO:0000313" key="10">
    <source>
        <dbReference type="Proteomes" id="UP000051835"/>
    </source>
</evidence>
<evidence type="ECO:0000256" key="7">
    <source>
        <dbReference type="PROSITE-ProRule" id="PRU01023"/>
    </source>
</evidence>
<dbReference type="SUPFAM" id="SSF53335">
    <property type="entry name" value="S-adenosyl-L-methionine-dependent methyltransferases"/>
    <property type="match status" value="1"/>
</dbReference>
<dbReference type="GO" id="GO:0008173">
    <property type="term" value="F:RNA methyltransferase activity"/>
    <property type="evidence" value="ECO:0007669"/>
    <property type="project" value="InterPro"/>
</dbReference>
<dbReference type="PRINTS" id="PR02008">
    <property type="entry name" value="RCMTFAMILY"/>
</dbReference>
<evidence type="ECO:0000256" key="6">
    <source>
        <dbReference type="ARBA" id="ARBA00022884"/>
    </source>
</evidence>
<dbReference type="Gene3D" id="3.30.70.1170">
    <property type="entry name" value="Sun protein, domain 3"/>
    <property type="match status" value="1"/>
</dbReference>